<name>A0A8J2X3Z0_9STRA</name>
<dbReference type="PRINTS" id="PR00081">
    <property type="entry name" value="GDHRDH"/>
</dbReference>
<dbReference type="AlphaFoldDB" id="A0A8J2X3Z0"/>
<organism evidence="2 3">
    <name type="scientific">Pelagomonas calceolata</name>
    <dbReference type="NCBI Taxonomy" id="35677"/>
    <lineage>
        <taxon>Eukaryota</taxon>
        <taxon>Sar</taxon>
        <taxon>Stramenopiles</taxon>
        <taxon>Ochrophyta</taxon>
        <taxon>Pelagophyceae</taxon>
        <taxon>Pelagomonadales</taxon>
        <taxon>Pelagomonadaceae</taxon>
        <taxon>Pelagomonas</taxon>
    </lineage>
</organism>
<evidence type="ECO:0000313" key="2">
    <source>
        <dbReference type="EMBL" id="CAH0380143.1"/>
    </source>
</evidence>
<comment type="caution">
    <text evidence="2">The sequence shown here is derived from an EMBL/GenBank/DDBJ whole genome shotgun (WGS) entry which is preliminary data.</text>
</comment>
<protein>
    <submittedName>
        <fullName evidence="2">Uncharacterized protein</fullName>
    </submittedName>
</protein>
<reference evidence="2" key="1">
    <citation type="submission" date="2021-11" db="EMBL/GenBank/DDBJ databases">
        <authorList>
            <consortium name="Genoscope - CEA"/>
            <person name="William W."/>
        </authorList>
    </citation>
    <scope>NUCLEOTIDE SEQUENCE</scope>
</reference>
<dbReference type="Proteomes" id="UP000789595">
    <property type="component" value="Unassembled WGS sequence"/>
</dbReference>
<dbReference type="Gene3D" id="3.40.50.720">
    <property type="entry name" value="NAD(P)-binding Rossmann-like Domain"/>
    <property type="match status" value="1"/>
</dbReference>
<dbReference type="PANTHER" id="PTHR45458:SF1">
    <property type="entry name" value="SHORT CHAIN DEHYDROGENASE"/>
    <property type="match status" value="1"/>
</dbReference>
<dbReference type="PANTHER" id="PTHR45458">
    <property type="entry name" value="SHORT-CHAIN DEHYDROGENASE/REDUCTASE SDR"/>
    <property type="match status" value="1"/>
</dbReference>
<dbReference type="InterPro" id="IPR002347">
    <property type="entry name" value="SDR_fam"/>
</dbReference>
<keyword evidence="1" id="KW-0732">Signal</keyword>
<evidence type="ECO:0000313" key="3">
    <source>
        <dbReference type="Proteomes" id="UP000789595"/>
    </source>
</evidence>
<dbReference type="SUPFAM" id="SSF51735">
    <property type="entry name" value="NAD(P)-binding Rossmann-fold domains"/>
    <property type="match status" value="1"/>
</dbReference>
<proteinExistence type="predicted"/>
<gene>
    <name evidence="2" type="ORF">PECAL_6P17830</name>
</gene>
<keyword evidence="3" id="KW-1185">Reference proteome</keyword>
<dbReference type="InterPro" id="IPR052184">
    <property type="entry name" value="SDR_enzymes"/>
</dbReference>
<dbReference type="InterPro" id="IPR036291">
    <property type="entry name" value="NAD(P)-bd_dom_sf"/>
</dbReference>
<dbReference type="Pfam" id="PF00106">
    <property type="entry name" value="adh_short"/>
    <property type="match status" value="1"/>
</dbReference>
<sequence length="264" mass="27574">MRRALRCLLLVITTHTARGAVALITGANGGIGAELVVQFARAGYDVVAACRSRSAHVHQLVSKASVANRVKVLLGLDVTSPEKVNAFVDGLKRQRTAVDVLVHAAGVATWQLSSVVYPGTTEPMTLGSLDYGLVARAFEINAVGPLRLTEACLKEGLLGTGAKIAFVSSKLGSVASNTRLGANYAYRMSKSALNAAGRSLAVDLRPKGMSVVLLHPGYVATPMTGDRGDVVATVSAAGLFRRIAALNASASGSFIDYDGRQVPW</sequence>
<feature type="chain" id="PRO_5035188397" evidence="1">
    <location>
        <begin position="20"/>
        <end position="264"/>
    </location>
</feature>
<accession>A0A8J2X3Z0</accession>
<dbReference type="EMBL" id="CAKKNE010000006">
    <property type="protein sequence ID" value="CAH0380143.1"/>
    <property type="molecule type" value="Genomic_DNA"/>
</dbReference>
<dbReference type="CDD" id="cd05325">
    <property type="entry name" value="carb_red_sniffer_like_SDR_c"/>
    <property type="match status" value="1"/>
</dbReference>
<dbReference type="GO" id="GO:0016616">
    <property type="term" value="F:oxidoreductase activity, acting on the CH-OH group of donors, NAD or NADP as acceptor"/>
    <property type="evidence" value="ECO:0007669"/>
    <property type="project" value="TreeGrafter"/>
</dbReference>
<feature type="signal peptide" evidence="1">
    <location>
        <begin position="1"/>
        <end position="19"/>
    </location>
</feature>
<evidence type="ECO:0000256" key="1">
    <source>
        <dbReference type="SAM" id="SignalP"/>
    </source>
</evidence>
<dbReference type="OrthoDB" id="5296at2759"/>